<feature type="transmembrane region" description="Helical" evidence="2">
    <location>
        <begin position="47"/>
        <end position="67"/>
    </location>
</feature>
<gene>
    <name evidence="3" type="ORF">HG543_34950</name>
</gene>
<comment type="caution">
    <text evidence="3">The sequence shown here is derived from an EMBL/GenBank/DDBJ whole genome shotgun (WGS) entry which is preliminary data.</text>
</comment>
<keyword evidence="2" id="KW-1133">Transmembrane helix</keyword>
<feature type="region of interest" description="Disordered" evidence="1">
    <location>
        <begin position="1"/>
        <end position="41"/>
    </location>
</feature>
<dbReference type="AlphaFoldDB" id="A0A848LRE2"/>
<dbReference type="EMBL" id="JABBJJ010000219">
    <property type="protein sequence ID" value="NMO20024.1"/>
    <property type="molecule type" value="Genomic_DNA"/>
</dbReference>
<evidence type="ECO:0000256" key="1">
    <source>
        <dbReference type="SAM" id="MobiDB-lite"/>
    </source>
</evidence>
<sequence length="554" mass="57297">MAPGAEQRRLPRLLPLQGVDAMTSPSSPPPGTPPPAAPPPKGGAPKALLIALVAVLVVGAFVGAFILGRRSGMSGGGGGAPLVSERQGPPSAGAEVEGLPDAQVATMEVPGSAAPPAIWVDVHHPGKVREAMAGNAWLKEQLGKPLGQGFVGGWAAFLGSTGEDLKAQFKGAVLDLVANQLLDAPFRMVWFAGDARASTPAVIIPKPGTASTSAFEALDGVANRGGMTASSCPGGTAGTYEMKRWLVAEQTLWAARMEDRLVLARHPVAVLHGLCAELPELEAPGTVDVELGYDSEAYGREVQLLSHVLGLAPGTRLQFGVEGNKLVGRGIAGPLLEGAARLDSAPLSDDLLKLVPEETPVLLAVQLKLPESLGEGSLNDYWKGGGGKGATRTRQVALVWTPRGDSALPVEMAVLWNRTEDEGALKGLFSGGYNRLVTGTFCNHVVMASSDAELERLRKACEGKTPNMLNAAGPVVAGLRAPTSVAFGVNTGRLLSGLTMDGFLSESRVGRNAPIPKSVPPEIEAARRDLESLPYLGLRGTVQGDSLVPGGFGS</sequence>
<name>A0A848LRE2_9BACT</name>
<keyword evidence="2" id="KW-0472">Membrane</keyword>
<dbReference type="Proteomes" id="UP000518300">
    <property type="component" value="Unassembled WGS sequence"/>
</dbReference>
<feature type="region of interest" description="Disordered" evidence="1">
    <location>
        <begin position="76"/>
        <end position="96"/>
    </location>
</feature>
<evidence type="ECO:0008006" key="5">
    <source>
        <dbReference type="Google" id="ProtNLM"/>
    </source>
</evidence>
<keyword evidence="4" id="KW-1185">Reference proteome</keyword>
<evidence type="ECO:0000313" key="4">
    <source>
        <dbReference type="Proteomes" id="UP000518300"/>
    </source>
</evidence>
<proteinExistence type="predicted"/>
<evidence type="ECO:0000256" key="2">
    <source>
        <dbReference type="SAM" id="Phobius"/>
    </source>
</evidence>
<accession>A0A848LRE2</accession>
<protein>
    <recommendedName>
        <fullName evidence="5">DUF3352 domain-containing protein</fullName>
    </recommendedName>
</protein>
<reference evidence="3 4" key="1">
    <citation type="submission" date="2020-04" db="EMBL/GenBank/DDBJ databases">
        <title>Draft genome of Pyxidicoccus fallax type strain.</title>
        <authorList>
            <person name="Whitworth D.E."/>
        </authorList>
    </citation>
    <scope>NUCLEOTIDE SEQUENCE [LARGE SCALE GENOMIC DNA]</scope>
    <source>
        <strain evidence="3 4">DSM 14698</strain>
    </source>
</reference>
<keyword evidence="2" id="KW-0812">Transmembrane</keyword>
<organism evidence="3 4">
    <name type="scientific">Pyxidicoccus fallax</name>
    <dbReference type="NCBI Taxonomy" id="394095"/>
    <lineage>
        <taxon>Bacteria</taxon>
        <taxon>Pseudomonadati</taxon>
        <taxon>Myxococcota</taxon>
        <taxon>Myxococcia</taxon>
        <taxon>Myxococcales</taxon>
        <taxon>Cystobacterineae</taxon>
        <taxon>Myxococcaceae</taxon>
        <taxon>Pyxidicoccus</taxon>
    </lineage>
</organism>
<evidence type="ECO:0000313" key="3">
    <source>
        <dbReference type="EMBL" id="NMO20024.1"/>
    </source>
</evidence>
<feature type="compositionally biased region" description="Pro residues" evidence="1">
    <location>
        <begin position="26"/>
        <end position="41"/>
    </location>
</feature>